<comment type="caution">
    <text evidence="2">The sequence shown here is derived from an EMBL/GenBank/DDBJ whole genome shotgun (WGS) entry which is preliminary data.</text>
</comment>
<name>A0A841DWG8_9ACTN</name>
<dbReference type="SUPFAM" id="SSF63411">
    <property type="entry name" value="LuxS/MPP-like metallohydrolase"/>
    <property type="match status" value="1"/>
</dbReference>
<organism evidence="2 3">
    <name type="scientific">Kribbella solani</name>
    <dbReference type="NCBI Taxonomy" id="236067"/>
    <lineage>
        <taxon>Bacteria</taxon>
        <taxon>Bacillati</taxon>
        <taxon>Actinomycetota</taxon>
        <taxon>Actinomycetes</taxon>
        <taxon>Propionibacteriales</taxon>
        <taxon>Kribbellaceae</taxon>
        <taxon>Kribbella</taxon>
    </lineage>
</organism>
<keyword evidence="3" id="KW-1185">Reference proteome</keyword>
<dbReference type="AlphaFoldDB" id="A0A841DWG8"/>
<proteinExistence type="predicted"/>
<dbReference type="EMBL" id="JACHNF010000001">
    <property type="protein sequence ID" value="MBB5980597.1"/>
    <property type="molecule type" value="Genomic_DNA"/>
</dbReference>
<protein>
    <recommendedName>
        <fullName evidence="4">Insulinase family protein</fullName>
    </recommendedName>
</protein>
<evidence type="ECO:0000313" key="2">
    <source>
        <dbReference type="EMBL" id="MBB5980597.1"/>
    </source>
</evidence>
<evidence type="ECO:0000313" key="3">
    <source>
        <dbReference type="Proteomes" id="UP000558997"/>
    </source>
</evidence>
<dbReference type="InterPro" id="IPR011249">
    <property type="entry name" value="Metalloenz_LuxS/M16"/>
</dbReference>
<feature type="region of interest" description="Disordered" evidence="1">
    <location>
        <begin position="322"/>
        <end position="349"/>
    </location>
</feature>
<dbReference type="Gene3D" id="3.30.830.10">
    <property type="entry name" value="Metalloenzyme, LuxS/M16 peptidase-like"/>
    <property type="match status" value="1"/>
</dbReference>
<evidence type="ECO:0000256" key="1">
    <source>
        <dbReference type="SAM" id="MobiDB-lite"/>
    </source>
</evidence>
<reference evidence="2 3" key="1">
    <citation type="submission" date="2020-08" db="EMBL/GenBank/DDBJ databases">
        <title>Sequencing the genomes of 1000 actinobacteria strains.</title>
        <authorList>
            <person name="Klenk H.-P."/>
        </authorList>
    </citation>
    <scope>NUCLEOTIDE SEQUENCE [LARGE SCALE GENOMIC DNA]</scope>
    <source>
        <strain evidence="2 3">DSM 17294</strain>
    </source>
</reference>
<evidence type="ECO:0008006" key="4">
    <source>
        <dbReference type="Google" id="ProtNLM"/>
    </source>
</evidence>
<accession>A0A841DWG8</accession>
<dbReference type="GO" id="GO:0046872">
    <property type="term" value="F:metal ion binding"/>
    <property type="evidence" value="ECO:0007669"/>
    <property type="project" value="InterPro"/>
</dbReference>
<gene>
    <name evidence="2" type="ORF">HDA44_003938</name>
</gene>
<sequence length="349" mass="37461">MSEYINGVRVLRHPGQQDHTDVTLTFAVGARDETLRTIGVAHALEHLVMHGVRDLPIDVNAEVDLMTTTFVASGSAARVGEFLDRVCRGLADPPIDRLKLEAGVLTAEEGAAAHPVVAMLFNVRYGAKGPGLEWLEGPGYDGLKPEHLIAFARKWFVPANAVLQVSGPLPDNLALELPSGPAPSRVLPAGRSFDGPAVVEFAIPAAGVLLTMPPDGDVRLPTLAMEVLQHRIEEQCRHVGGHSYEVAADLIAGPDGTSDWVVYAEARDGSEAAVSRAVVEALTDLAENGPTPAELSYHFDRVGEQLATGDPELRRTFANEMGSRFGEPECPPLDRDRLANVQRGRSPPY</sequence>
<dbReference type="Proteomes" id="UP000558997">
    <property type="component" value="Unassembled WGS sequence"/>
</dbReference>
<dbReference type="RefSeq" id="WP_184836458.1">
    <property type="nucleotide sequence ID" value="NZ_BAAAVN010000003.1"/>
</dbReference>